<reference evidence="2" key="1">
    <citation type="submission" date="2014-11" db="EMBL/GenBank/DDBJ databases">
        <authorList>
            <person name="Amaro Gonzalez C."/>
        </authorList>
    </citation>
    <scope>NUCLEOTIDE SEQUENCE</scope>
</reference>
<dbReference type="EMBL" id="GBXM01069687">
    <property type="protein sequence ID" value="JAH38890.1"/>
    <property type="molecule type" value="Transcribed_RNA"/>
</dbReference>
<evidence type="ECO:0000313" key="2">
    <source>
        <dbReference type="EMBL" id="JAH38890.1"/>
    </source>
</evidence>
<sequence>MPVICTGLCVCRRRGRGEVPTLPPKTHDQKTGGVMEKK</sequence>
<name>A0A0E9SDY9_ANGAN</name>
<organism evidence="2">
    <name type="scientific">Anguilla anguilla</name>
    <name type="common">European freshwater eel</name>
    <name type="synonym">Muraena anguilla</name>
    <dbReference type="NCBI Taxonomy" id="7936"/>
    <lineage>
        <taxon>Eukaryota</taxon>
        <taxon>Metazoa</taxon>
        <taxon>Chordata</taxon>
        <taxon>Craniata</taxon>
        <taxon>Vertebrata</taxon>
        <taxon>Euteleostomi</taxon>
        <taxon>Actinopterygii</taxon>
        <taxon>Neopterygii</taxon>
        <taxon>Teleostei</taxon>
        <taxon>Anguilliformes</taxon>
        <taxon>Anguillidae</taxon>
        <taxon>Anguilla</taxon>
    </lineage>
</organism>
<feature type="region of interest" description="Disordered" evidence="1">
    <location>
        <begin position="18"/>
        <end position="38"/>
    </location>
</feature>
<accession>A0A0E9SDY9</accession>
<reference evidence="2" key="2">
    <citation type="journal article" date="2015" name="Fish Shellfish Immunol.">
        <title>Early steps in the European eel (Anguilla anguilla)-Vibrio vulnificus interaction in the gills: Role of the RtxA13 toxin.</title>
        <authorList>
            <person name="Callol A."/>
            <person name="Pajuelo D."/>
            <person name="Ebbesson L."/>
            <person name="Teles M."/>
            <person name="MacKenzie S."/>
            <person name="Amaro C."/>
        </authorList>
    </citation>
    <scope>NUCLEOTIDE SEQUENCE</scope>
</reference>
<dbReference type="AlphaFoldDB" id="A0A0E9SDY9"/>
<evidence type="ECO:0000256" key="1">
    <source>
        <dbReference type="SAM" id="MobiDB-lite"/>
    </source>
</evidence>
<feature type="compositionally biased region" description="Basic and acidic residues" evidence="1">
    <location>
        <begin position="25"/>
        <end position="38"/>
    </location>
</feature>
<protein>
    <submittedName>
        <fullName evidence="2">Uncharacterized protein</fullName>
    </submittedName>
</protein>
<proteinExistence type="predicted"/>